<protein>
    <submittedName>
        <fullName evidence="2">Uncharacterized protein</fullName>
    </submittedName>
</protein>
<comment type="caution">
    <text evidence="2">The sequence shown here is derived from an EMBL/GenBank/DDBJ whole genome shotgun (WGS) entry which is preliminary data.</text>
</comment>
<dbReference type="Proteomes" id="UP000711488">
    <property type="component" value="Unassembled WGS sequence"/>
</dbReference>
<keyword evidence="1" id="KW-0812">Transmembrane</keyword>
<sequence length="124" mass="12951">MGGEKDLETNSLPQQEDSIRVICRFRPLNKSEEAAGSKYIATFPSKKGQDDPTVSLGRSAPLRPGSMGGVRLVGVLVSSSRACKTAAGLAPLVLILTAAAAATTQVLLFFLLLDRPCSGFGSIS</sequence>
<gene>
    <name evidence="2" type="ORF">HAZT_HAZT002665</name>
</gene>
<keyword evidence="1" id="KW-1133">Transmembrane helix</keyword>
<reference evidence="2" key="1">
    <citation type="submission" date="2014-08" db="EMBL/GenBank/DDBJ databases">
        <authorList>
            <person name="Murali S."/>
            <person name="Richards S."/>
            <person name="Bandaranaike D."/>
            <person name="Bellair M."/>
            <person name="Blankenburg K."/>
            <person name="Chao H."/>
            <person name="Dinh H."/>
            <person name="Doddapaneni H."/>
            <person name="Dugan-Rocha S."/>
            <person name="Elkadiri S."/>
            <person name="Gnanaolivu R."/>
            <person name="Hughes D."/>
            <person name="Lee S."/>
            <person name="Li M."/>
            <person name="Ming W."/>
            <person name="Munidasa M."/>
            <person name="Muniz J."/>
            <person name="Nguyen L."/>
            <person name="Osuji N."/>
            <person name="Pu L.-L."/>
            <person name="Puazo M."/>
            <person name="Skinner E."/>
            <person name="Qu C."/>
            <person name="Quiroz J."/>
            <person name="Raj R."/>
            <person name="Weissenberger G."/>
            <person name="Xin Y."/>
            <person name="Zou X."/>
            <person name="Han Y."/>
            <person name="Worley K."/>
            <person name="Muzny D."/>
            <person name="Gibbs R."/>
        </authorList>
    </citation>
    <scope>NUCLEOTIDE SEQUENCE</scope>
    <source>
        <strain evidence="2">HAZT.00-mixed</strain>
        <tissue evidence="2">Whole organism</tissue>
    </source>
</reference>
<feature type="transmembrane region" description="Helical" evidence="1">
    <location>
        <begin position="89"/>
        <end position="113"/>
    </location>
</feature>
<dbReference type="AlphaFoldDB" id="A0A6A0HDT0"/>
<name>A0A6A0HDT0_HYAAZ</name>
<reference evidence="2" key="2">
    <citation type="journal article" date="2018" name="Environ. Sci. Technol.">
        <title>The Toxicogenome of Hyalella azteca: A Model for Sediment Ecotoxicology and Evolutionary Toxicology.</title>
        <authorList>
            <person name="Poynton H.C."/>
            <person name="Hasenbein S."/>
            <person name="Benoit J.B."/>
            <person name="Sepulveda M.S."/>
            <person name="Poelchau M.F."/>
            <person name="Hughes D.S.T."/>
            <person name="Murali S.C."/>
            <person name="Chen S."/>
            <person name="Glastad K.M."/>
            <person name="Goodisman M.A.D."/>
            <person name="Werren J.H."/>
            <person name="Vineis J.H."/>
            <person name="Bowen J.L."/>
            <person name="Friedrich M."/>
            <person name="Jones J."/>
            <person name="Robertson H.M."/>
            <person name="Feyereisen R."/>
            <person name="Mechler-Hickson A."/>
            <person name="Mathers N."/>
            <person name="Lee C.E."/>
            <person name="Colbourne J.K."/>
            <person name="Biales A."/>
            <person name="Johnston J.S."/>
            <person name="Wellborn G.A."/>
            <person name="Rosendale A.J."/>
            <person name="Cridge A.G."/>
            <person name="Munoz-Torres M.C."/>
            <person name="Bain P.A."/>
            <person name="Manny A.R."/>
            <person name="Major K.M."/>
            <person name="Lambert F.N."/>
            <person name="Vulpe C.D."/>
            <person name="Tuck P."/>
            <person name="Blalock B.J."/>
            <person name="Lin Y.Y."/>
            <person name="Smith M.E."/>
            <person name="Ochoa-Acuna H."/>
            <person name="Chen M.M."/>
            <person name="Childers C.P."/>
            <person name="Qu J."/>
            <person name="Dugan S."/>
            <person name="Lee S.L."/>
            <person name="Chao H."/>
            <person name="Dinh H."/>
            <person name="Han Y."/>
            <person name="Doddapaneni H."/>
            <person name="Worley K.C."/>
            <person name="Muzny D.M."/>
            <person name="Gibbs R.A."/>
            <person name="Richards S."/>
        </authorList>
    </citation>
    <scope>NUCLEOTIDE SEQUENCE</scope>
    <source>
        <strain evidence="2">HAZT.00-mixed</strain>
        <tissue evidence="2">Whole organism</tissue>
    </source>
</reference>
<accession>A0A6A0HDT0</accession>
<evidence type="ECO:0000313" key="2">
    <source>
        <dbReference type="EMBL" id="KAA0203988.1"/>
    </source>
</evidence>
<keyword evidence="1" id="KW-0472">Membrane</keyword>
<evidence type="ECO:0000256" key="1">
    <source>
        <dbReference type="SAM" id="Phobius"/>
    </source>
</evidence>
<proteinExistence type="predicted"/>
<dbReference type="EMBL" id="JQDR03000212">
    <property type="protein sequence ID" value="KAA0203988.1"/>
    <property type="molecule type" value="Genomic_DNA"/>
</dbReference>
<reference evidence="2" key="3">
    <citation type="submission" date="2019-06" db="EMBL/GenBank/DDBJ databases">
        <authorList>
            <person name="Poynton C."/>
            <person name="Hasenbein S."/>
            <person name="Benoit J.B."/>
            <person name="Sepulveda M.S."/>
            <person name="Poelchau M.F."/>
            <person name="Murali S.C."/>
            <person name="Chen S."/>
            <person name="Glastad K.M."/>
            <person name="Werren J.H."/>
            <person name="Vineis J.H."/>
            <person name="Bowen J.L."/>
            <person name="Friedrich M."/>
            <person name="Jones J."/>
            <person name="Robertson H.M."/>
            <person name="Feyereisen R."/>
            <person name="Mechler-Hickson A."/>
            <person name="Mathers N."/>
            <person name="Lee C.E."/>
            <person name="Colbourne J.K."/>
            <person name="Biales A."/>
            <person name="Johnston J.S."/>
            <person name="Wellborn G.A."/>
            <person name="Rosendale A.J."/>
            <person name="Cridge A.G."/>
            <person name="Munoz-Torres M.C."/>
            <person name="Bain P.A."/>
            <person name="Manny A.R."/>
            <person name="Major K.M."/>
            <person name="Lambert F.N."/>
            <person name="Vulpe C.D."/>
            <person name="Tuck P."/>
            <person name="Blalock B.J."/>
            <person name="Lin Y.-Y."/>
            <person name="Smith M.E."/>
            <person name="Ochoa-Acuna H."/>
            <person name="Chen M.-J.M."/>
            <person name="Childers C.P."/>
            <person name="Qu J."/>
            <person name="Dugan S."/>
            <person name="Lee S.L."/>
            <person name="Chao H."/>
            <person name="Dinh H."/>
            <person name="Han Y."/>
            <person name="Doddapaneni H."/>
            <person name="Worley K.C."/>
            <person name="Muzny D.M."/>
            <person name="Gibbs R.A."/>
            <person name="Richards S."/>
        </authorList>
    </citation>
    <scope>NUCLEOTIDE SEQUENCE</scope>
    <source>
        <strain evidence="2">HAZT.00-mixed</strain>
        <tissue evidence="2">Whole organism</tissue>
    </source>
</reference>
<organism evidence="2">
    <name type="scientific">Hyalella azteca</name>
    <name type="common">Amphipod</name>
    <dbReference type="NCBI Taxonomy" id="294128"/>
    <lineage>
        <taxon>Eukaryota</taxon>
        <taxon>Metazoa</taxon>
        <taxon>Ecdysozoa</taxon>
        <taxon>Arthropoda</taxon>
        <taxon>Crustacea</taxon>
        <taxon>Multicrustacea</taxon>
        <taxon>Malacostraca</taxon>
        <taxon>Eumalacostraca</taxon>
        <taxon>Peracarida</taxon>
        <taxon>Amphipoda</taxon>
        <taxon>Senticaudata</taxon>
        <taxon>Talitrida</taxon>
        <taxon>Talitroidea</taxon>
        <taxon>Hyalellidae</taxon>
        <taxon>Hyalella</taxon>
    </lineage>
</organism>